<keyword evidence="2" id="KW-1185">Reference proteome</keyword>
<organism evidence="1 2">
    <name type="scientific">Akanthomyces muscarius</name>
    <name type="common">Entomopathogenic fungus</name>
    <name type="synonym">Lecanicillium muscarium</name>
    <dbReference type="NCBI Taxonomy" id="2231603"/>
    <lineage>
        <taxon>Eukaryota</taxon>
        <taxon>Fungi</taxon>
        <taxon>Dikarya</taxon>
        <taxon>Ascomycota</taxon>
        <taxon>Pezizomycotina</taxon>
        <taxon>Sordariomycetes</taxon>
        <taxon>Hypocreomycetidae</taxon>
        <taxon>Hypocreales</taxon>
        <taxon>Cordycipitaceae</taxon>
        <taxon>Akanthomyces</taxon>
    </lineage>
</organism>
<evidence type="ECO:0000313" key="2">
    <source>
        <dbReference type="Proteomes" id="UP001144673"/>
    </source>
</evidence>
<accession>A0A9W8QFA4</accession>
<dbReference type="EMBL" id="JAJHUN010000008">
    <property type="protein sequence ID" value="KAJ4153214.1"/>
    <property type="molecule type" value="Genomic_DNA"/>
</dbReference>
<proteinExistence type="predicted"/>
<protein>
    <submittedName>
        <fullName evidence="1">Uncharacterized protein</fullName>
    </submittedName>
</protein>
<comment type="caution">
    <text evidence="1">The sequence shown here is derived from an EMBL/GenBank/DDBJ whole genome shotgun (WGS) entry which is preliminary data.</text>
</comment>
<evidence type="ECO:0000313" key="1">
    <source>
        <dbReference type="EMBL" id="KAJ4153214.1"/>
    </source>
</evidence>
<dbReference type="GeneID" id="80896870"/>
<dbReference type="RefSeq" id="XP_056053872.1">
    <property type="nucleotide sequence ID" value="XM_056196756.1"/>
</dbReference>
<dbReference type="KEGG" id="amus:LMH87_009711"/>
<dbReference type="Proteomes" id="UP001144673">
    <property type="component" value="Chromosome 5"/>
</dbReference>
<sequence length="84" mass="9274">MQKARRRILGLSSARVLTPALLPLLLHPSKLHFSSSLFLSKHHHQALHFNRPFVLGPGLGSRNLNYCPVSSTKRHKPAASLSSS</sequence>
<gene>
    <name evidence="1" type="ORF">LMH87_009711</name>
</gene>
<name>A0A9W8QFA4_AKAMU</name>
<dbReference type="AlphaFoldDB" id="A0A9W8QFA4"/>
<reference evidence="1" key="1">
    <citation type="journal article" date="2023" name="Access Microbiol">
        <title>De-novo genome assembly for Akanthomyces muscarius, a biocontrol agent of insect agricultural pests.</title>
        <authorList>
            <person name="Erdos Z."/>
            <person name="Studholme D.J."/>
            <person name="Raymond B."/>
            <person name="Sharma M."/>
        </authorList>
    </citation>
    <scope>NUCLEOTIDE SEQUENCE</scope>
    <source>
        <strain evidence="1">Ve6</strain>
    </source>
</reference>